<keyword evidence="2" id="KW-1185">Reference proteome</keyword>
<dbReference type="AlphaFoldDB" id="A0A1M4WH21"/>
<gene>
    <name evidence="1" type="ORF">SAMN02745225_01674</name>
</gene>
<proteinExistence type="predicted"/>
<name>A0A1M4WH21_9ACTN</name>
<dbReference type="RefSeq" id="WP_072791256.1">
    <property type="nucleotide sequence ID" value="NZ_FQUL01000025.1"/>
</dbReference>
<organism evidence="1 2">
    <name type="scientific">Ferrithrix thermotolerans DSM 19514</name>
    <dbReference type="NCBI Taxonomy" id="1121881"/>
    <lineage>
        <taxon>Bacteria</taxon>
        <taxon>Bacillati</taxon>
        <taxon>Actinomycetota</taxon>
        <taxon>Acidimicrobiia</taxon>
        <taxon>Acidimicrobiales</taxon>
        <taxon>Acidimicrobiaceae</taxon>
        <taxon>Ferrithrix</taxon>
    </lineage>
</organism>
<evidence type="ECO:0000313" key="1">
    <source>
        <dbReference type="EMBL" id="SHE80526.1"/>
    </source>
</evidence>
<dbReference type="Proteomes" id="UP000184295">
    <property type="component" value="Unassembled WGS sequence"/>
</dbReference>
<reference evidence="2" key="1">
    <citation type="submission" date="2016-11" db="EMBL/GenBank/DDBJ databases">
        <authorList>
            <person name="Varghese N."/>
            <person name="Submissions S."/>
        </authorList>
    </citation>
    <scope>NUCLEOTIDE SEQUENCE [LARGE SCALE GENOMIC DNA]</scope>
    <source>
        <strain evidence="2">DSM 19514</strain>
    </source>
</reference>
<evidence type="ECO:0000313" key="2">
    <source>
        <dbReference type="Proteomes" id="UP000184295"/>
    </source>
</evidence>
<dbReference type="NCBIfam" id="TIGR03967">
    <property type="entry name" value="mycofact_MftB"/>
    <property type="match status" value="1"/>
</dbReference>
<dbReference type="OrthoDB" id="3784885at2"/>
<sequence length="99" mass="10651">MTVSKCAAGEIRYRRPDSLSARLESFGALAYDHQSRRLLTIAPRPVGEIVAGLSDAKTVAQISEELDAKGYRLSAESIEAALKRLVATGICIEVSQSDT</sequence>
<dbReference type="EMBL" id="FQUL01000025">
    <property type="protein sequence ID" value="SHE80526.1"/>
    <property type="molecule type" value="Genomic_DNA"/>
</dbReference>
<dbReference type="InterPro" id="IPR023850">
    <property type="entry name" value="MftB"/>
</dbReference>
<accession>A0A1M4WH21</accession>
<dbReference type="Pfam" id="PF26520">
    <property type="entry name" value="MftB_chaperone"/>
    <property type="match status" value="1"/>
</dbReference>
<protein>
    <submittedName>
        <fullName evidence="1">Putative mycofactocin binding protein MftB</fullName>
    </submittedName>
</protein>
<dbReference type="STRING" id="1121881.SAMN02745225_01674"/>